<keyword evidence="9" id="KW-0443">Lipid metabolism</keyword>
<evidence type="ECO:0000256" key="9">
    <source>
        <dbReference type="ARBA" id="ARBA00023098"/>
    </source>
</evidence>
<dbReference type="Proteomes" id="UP000054324">
    <property type="component" value="Unassembled WGS sequence"/>
</dbReference>
<dbReference type="PANTHER" id="PTHR13693:SF2">
    <property type="entry name" value="SERINE PALMITOYLTRANSFERASE 1"/>
    <property type="match status" value="1"/>
</dbReference>
<dbReference type="InterPro" id="IPR004839">
    <property type="entry name" value="Aminotransferase_I/II_large"/>
</dbReference>
<evidence type="ECO:0000256" key="3">
    <source>
        <dbReference type="ARBA" id="ARBA00004991"/>
    </source>
</evidence>
<dbReference type="PANTHER" id="PTHR13693">
    <property type="entry name" value="CLASS II AMINOTRANSFERASE/8-AMINO-7-OXONONANOATE SYNTHASE"/>
    <property type="match status" value="1"/>
</dbReference>
<sequence length="607" mass="69004">MVVKIISSFLAHIGPNSEYLWARLIYSALRAPLYHLYFELFLIMGIIWLLFKRRYRINDVIQLTNAEKRQLIEEWTPDELVPRDWVPPANLLRQFHRYAVSPISNILCYSLELGMVVKIISSFLAHIGPNSEYLWARLIYSALRAPLYHLYFELFLIMGIIWLLFKRRYRINDVIQLTNAEKRQLIEEWTPDELVPRDWVPPANLLRQFHRYAVSPISKYVTFHSDENRKHLNFASLNFLNFVGDPDLSEVAIQKMKQYGVGSCGPRGFYGTFDVHLELEETLAKFLSVEKAVVYSFGAATFSSAIPSYAKRTDVIFADEGISHTAYQGIVASRSHVKFFRHNDMKHLEELLNAQAAKDKKDPKRAMLTRRFFVVEGLYMNYGDICPLPELVALKYKYKVRILLDETVSFGVLGATGRGVTEYHGVDVEDIDLIAGSLETALGVCGGFCAGTAYVVGHQELSGQGYCFSASLPPMLASAATEALNKLQSEQERGTRNRKLLRLSRLADELFHKDRTLNKRWELIGHPDSPIKHLRLRSGNSLALLEEITEAAYNWEDKNNNNSTPLLLTVARPNGPGASPKDIKLKFSQGAAVRNLIFRDPEAVGAA</sequence>
<dbReference type="InterPro" id="IPR050087">
    <property type="entry name" value="AON_synthase_class-II"/>
</dbReference>
<dbReference type="GO" id="GO:0005783">
    <property type="term" value="C:endoplasmic reticulum"/>
    <property type="evidence" value="ECO:0007669"/>
    <property type="project" value="TreeGrafter"/>
</dbReference>
<comment type="cofactor">
    <cofactor evidence="1">
        <name>pyridoxal 5'-phosphate</name>
        <dbReference type="ChEBI" id="CHEBI:597326"/>
    </cofactor>
</comment>
<protein>
    <recommendedName>
        <fullName evidence="11">Serine palmitoyltransferase 1</fullName>
        <ecNumber evidence="5">2.3.1.50</ecNumber>
    </recommendedName>
    <alternativeName>
        <fullName evidence="12">Long chain base biosynthesis protein 1</fullName>
    </alternativeName>
    <alternativeName>
        <fullName evidence="13">Serine-palmitoyl-CoA transferase 1</fullName>
    </alternativeName>
</protein>
<gene>
    <name evidence="16" type="ORF">T265_04895</name>
</gene>
<keyword evidence="14" id="KW-1133">Transmembrane helix</keyword>
<dbReference type="STRING" id="6198.A0A075AFZ5"/>
<dbReference type="Pfam" id="PF00155">
    <property type="entry name" value="Aminotran_1_2"/>
    <property type="match status" value="1"/>
</dbReference>
<dbReference type="GeneID" id="20319077"/>
<keyword evidence="10" id="KW-0012">Acyltransferase</keyword>
<keyword evidence="6" id="KW-0808">Transferase</keyword>
<dbReference type="FunFam" id="3.40.640.10:FF:000049">
    <property type="entry name" value="serine palmitoyltransferase 1 isoform X1"/>
    <property type="match status" value="1"/>
</dbReference>
<evidence type="ECO:0000256" key="8">
    <source>
        <dbReference type="ARBA" id="ARBA00022919"/>
    </source>
</evidence>
<evidence type="ECO:0000313" key="17">
    <source>
        <dbReference type="Proteomes" id="UP000054324"/>
    </source>
</evidence>
<dbReference type="GO" id="GO:0030170">
    <property type="term" value="F:pyridoxal phosphate binding"/>
    <property type="evidence" value="ECO:0007669"/>
    <property type="project" value="InterPro"/>
</dbReference>
<keyword evidence="17" id="KW-1185">Reference proteome</keyword>
<keyword evidence="8" id="KW-0746">Sphingolipid metabolism</keyword>
<feature type="transmembrane region" description="Helical" evidence="14">
    <location>
        <begin position="33"/>
        <end position="51"/>
    </location>
</feature>
<dbReference type="RefSeq" id="XP_009168019.1">
    <property type="nucleotide sequence ID" value="XM_009169755.1"/>
</dbReference>
<dbReference type="SUPFAM" id="SSF53383">
    <property type="entry name" value="PLP-dependent transferases"/>
    <property type="match status" value="1"/>
</dbReference>
<evidence type="ECO:0000259" key="15">
    <source>
        <dbReference type="Pfam" id="PF00155"/>
    </source>
</evidence>
<feature type="domain" description="Aminotransferase class I/classII large" evidence="15">
    <location>
        <begin position="232"/>
        <end position="502"/>
    </location>
</feature>
<keyword evidence="14" id="KW-0812">Transmembrane</keyword>
<dbReference type="Gene3D" id="3.40.640.10">
    <property type="entry name" value="Type I PLP-dependent aspartate aminotransferase-like (Major domain)"/>
    <property type="match status" value="1"/>
</dbReference>
<dbReference type="OrthoDB" id="3168162at2759"/>
<evidence type="ECO:0000256" key="14">
    <source>
        <dbReference type="SAM" id="Phobius"/>
    </source>
</evidence>
<dbReference type="AlphaFoldDB" id="A0A075AFZ5"/>
<dbReference type="GO" id="GO:0046512">
    <property type="term" value="P:sphingosine biosynthetic process"/>
    <property type="evidence" value="ECO:0007669"/>
    <property type="project" value="TreeGrafter"/>
</dbReference>
<evidence type="ECO:0000256" key="1">
    <source>
        <dbReference type="ARBA" id="ARBA00001933"/>
    </source>
</evidence>
<comment type="pathway">
    <text evidence="3">Sphingolipid metabolism.</text>
</comment>
<feature type="transmembrane region" description="Helical" evidence="14">
    <location>
        <begin position="106"/>
        <end position="127"/>
    </location>
</feature>
<evidence type="ECO:0000256" key="5">
    <source>
        <dbReference type="ARBA" id="ARBA00013220"/>
    </source>
</evidence>
<organism evidence="16 17">
    <name type="scientific">Opisthorchis viverrini</name>
    <name type="common">Southeast Asian liver fluke</name>
    <dbReference type="NCBI Taxonomy" id="6198"/>
    <lineage>
        <taxon>Eukaryota</taxon>
        <taxon>Metazoa</taxon>
        <taxon>Spiralia</taxon>
        <taxon>Lophotrochozoa</taxon>
        <taxon>Platyhelminthes</taxon>
        <taxon>Trematoda</taxon>
        <taxon>Digenea</taxon>
        <taxon>Opisthorchiida</taxon>
        <taxon>Opisthorchiata</taxon>
        <taxon>Opisthorchiidae</taxon>
        <taxon>Opisthorchis</taxon>
    </lineage>
</organism>
<dbReference type="GO" id="GO:0016020">
    <property type="term" value="C:membrane"/>
    <property type="evidence" value="ECO:0007669"/>
    <property type="project" value="GOC"/>
</dbReference>
<evidence type="ECO:0000256" key="6">
    <source>
        <dbReference type="ARBA" id="ARBA00022679"/>
    </source>
</evidence>
<dbReference type="InterPro" id="IPR015424">
    <property type="entry name" value="PyrdxlP-dep_Trfase"/>
</dbReference>
<name>A0A075AFZ5_OPIVI</name>
<dbReference type="KEGG" id="ovi:T265_04895"/>
<evidence type="ECO:0000256" key="2">
    <source>
        <dbReference type="ARBA" id="ARBA00004760"/>
    </source>
</evidence>
<evidence type="ECO:0000256" key="7">
    <source>
        <dbReference type="ARBA" id="ARBA00022898"/>
    </source>
</evidence>
<evidence type="ECO:0000256" key="4">
    <source>
        <dbReference type="ARBA" id="ARBA00008392"/>
    </source>
</evidence>
<keyword evidence="14" id="KW-0472">Membrane</keyword>
<keyword evidence="7" id="KW-0663">Pyridoxal phosphate</keyword>
<reference evidence="16 17" key="1">
    <citation type="submission" date="2013-11" db="EMBL/GenBank/DDBJ databases">
        <title>Opisthorchis viverrini - life in the bile duct.</title>
        <authorList>
            <person name="Young N.D."/>
            <person name="Nagarajan N."/>
            <person name="Lin S.J."/>
            <person name="Korhonen P.K."/>
            <person name="Jex A.R."/>
            <person name="Hall R.S."/>
            <person name="Safavi-Hemami H."/>
            <person name="Kaewkong W."/>
            <person name="Bertrand D."/>
            <person name="Gao S."/>
            <person name="Seet Q."/>
            <person name="Wongkham S."/>
            <person name="Teh B.T."/>
            <person name="Wongkham C."/>
            <person name="Intapan P.M."/>
            <person name="Maleewong W."/>
            <person name="Yang X."/>
            <person name="Hu M."/>
            <person name="Wang Z."/>
            <person name="Hofmann A."/>
            <person name="Sternberg P.W."/>
            <person name="Tan P."/>
            <person name="Wang J."/>
            <person name="Gasser R.B."/>
        </authorList>
    </citation>
    <scope>NUCLEOTIDE SEQUENCE [LARGE SCALE GENOMIC DNA]</scope>
</reference>
<feature type="transmembrane region" description="Helical" evidence="14">
    <location>
        <begin position="147"/>
        <end position="165"/>
    </location>
</feature>
<dbReference type="GO" id="GO:0004758">
    <property type="term" value="F:serine C-palmitoyltransferase activity"/>
    <property type="evidence" value="ECO:0007669"/>
    <property type="project" value="UniProtKB-EC"/>
</dbReference>
<evidence type="ECO:0000256" key="12">
    <source>
        <dbReference type="ARBA" id="ARBA00041765"/>
    </source>
</evidence>
<dbReference type="CTD" id="20319077"/>
<dbReference type="EC" id="2.3.1.50" evidence="5"/>
<dbReference type="InterPro" id="IPR015421">
    <property type="entry name" value="PyrdxlP-dep_Trfase_major"/>
</dbReference>
<evidence type="ECO:0000256" key="13">
    <source>
        <dbReference type="ARBA" id="ARBA00042649"/>
    </source>
</evidence>
<comment type="similarity">
    <text evidence="4">Belongs to the class-II pyridoxal-phosphate-dependent aminotransferase family.</text>
</comment>
<dbReference type="EMBL" id="KL596704">
    <property type="protein sequence ID" value="KER28219.1"/>
    <property type="molecule type" value="Genomic_DNA"/>
</dbReference>
<dbReference type="GO" id="GO:0046513">
    <property type="term" value="P:ceramide biosynthetic process"/>
    <property type="evidence" value="ECO:0007669"/>
    <property type="project" value="TreeGrafter"/>
</dbReference>
<evidence type="ECO:0000256" key="11">
    <source>
        <dbReference type="ARBA" id="ARBA00041066"/>
    </source>
</evidence>
<comment type="pathway">
    <text evidence="2">Lipid metabolism; sphingolipid metabolism.</text>
</comment>
<evidence type="ECO:0000256" key="10">
    <source>
        <dbReference type="ARBA" id="ARBA00023315"/>
    </source>
</evidence>
<evidence type="ECO:0000313" key="16">
    <source>
        <dbReference type="EMBL" id="KER28219.1"/>
    </source>
</evidence>
<accession>A0A075AFZ5</accession>
<proteinExistence type="inferred from homology"/>